<dbReference type="EMBL" id="CM040978">
    <property type="protein sequence ID" value="MCJ8731344.1"/>
    <property type="molecule type" value="Genomic_DNA"/>
</dbReference>
<evidence type="ECO:0000313" key="1">
    <source>
        <dbReference type="EMBL" id="MCJ8731344.1"/>
    </source>
</evidence>
<sequence>MYFTVNNELLPFTALFLQVKVCCLLGHAHSAALAANQISPPLCTHFLLLVAQGASGRKATAVQTAESGVCCLPARLQDIGAVRSK</sequence>
<accession>A0ACC5Y6U7</accession>
<name>A0ACC5Y6U7_9TELE</name>
<gene>
    <name evidence="1" type="ORF">PDJAM_G00198490</name>
</gene>
<keyword evidence="2" id="KW-1185">Reference proteome</keyword>
<comment type="caution">
    <text evidence="1">The sequence shown here is derived from an EMBL/GenBank/DDBJ whole genome shotgun (WGS) entry which is preliminary data.</text>
</comment>
<reference evidence="1" key="1">
    <citation type="submission" date="2020-02" db="EMBL/GenBank/DDBJ databases">
        <title>Genome sequencing of the panga catfish, Pangasius djambal.</title>
        <authorList>
            <person name="Wen M."/>
            <person name="Zahm M."/>
            <person name="Roques C."/>
            <person name="Cabau C."/>
            <person name="Klopp C."/>
            <person name="Donnadieu C."/>
            <person name="Jouanno E."/>
            <person name="Avarre J.-C."/>
            <person name="Campet M."/>
            <person name="Ha T."/>
            <person name="Dugue R."/>
            <person name="Lampietro C."/>
            <person name="Louis A."/>
            <person name="Herpin A."/>
            <person name="Echchiki A."/>
            <person name="Berthelot C."/>
            <person name="Parey E."/>
            <person name="Roest-Crollius H."/>
            <person name="Braasch I."/>
            <person name="Postlethwait J.H."/>
            <person name="Bobe J."/>
            <person name="Montfort J."/>
            <person name="Bouchez O."/>
            <person name="Begum T."/>
            <person name="Schartl M."/>
            <person name="Gustiano R."/>
            <person name="Guiguen Y."/>
        </authorList>
    </citation>
    <scope>NUCLEOTIDE SEQUENCE</scope>
    <source>
        <strain evidence="1">Pdj_M5554</strain>
    </source>
</reference>
<dbReference type="Proteomes" id="UP000830395">
    <property type="component" value="Chromosome 4"/>
</dbReference>
<protein>
    <submittedName>
        <fullName evidence="1">Uncharacterized protein</fullName>
    </submittedName>
</protein>
<organism evidence="1 2">
    <name type="scientific">Pangasius djambal</name>
    <dbReference type="NCBI Taxonomy" id="1691987"/>
    <lineage>
        <taxon>Eukaryota</taxon>
        <taxon>Metazoa</taxon>
        <taxon>Chordata</taxon>
        <taxon>Craniata</taxon>
        <taxon>Vertebrata</taxon>
        <taxon>Euteleostomi</taxon>
        <taxon>Actinopterygii</taxon>
        <taxon>Neopterygii</taxon>
        <taxon>Teleostei</taxon>
        <taxon>Ostariophysi</taxon>
        <taxon>Siluriformes</taxon>
        <taxon>Pangasiidae</taxon>
        <taxon>Pangasius</taxon>
    </lineage>
</organism>
<proteinExistence type="predicted"/>
<evidence type="ECO:0000313" key="2">
    <source>
        <dbReference type="Proteomes" id="UP000830395"/>
    </source>
</evidence>